<feature type="domain" description="Protein kinase" evidence="7">
    <location>
        <begin position="1"/>
        <end position="100"/>
    </location>
</feature>
<comment type="caution">
    <text evidence="8">The sequence shown here is derived from an EMBL/GenBank/DDBJ whole genome shotgun (WGS) entry which is preliminary data.</text>
</comment>
<evidence type="ECO:0000256" key="5">
    <source>
        <dbReference type="ARBA" id="ARBA00022777"/>
    </source>
</evidence>
<reference evidence="8" key="1">
    <citation type="journal article" date="2021" name="Sci. Adv.">
        <title>The American lobster genome reveals insights on longevity, neural, and immune adaptations.</title>
        <authorList>
            <person name="Polinski J.M."/>
            <person name="Zimin A.V."/>
            <person name="Clark K.F."/>
            <person name="Kohn A.B."/>
            <person name="Sadowski N."/>
            <person name="Timp W."/>
            <person name="Ptitsyn A."/>
            <person name="Khanna P."/>
            <person name="Romanova D.Y."/>
            <person name="Williams P."/>
            <person name="Greenwood S.J."/>
            <person name="Moroz L.L."/>
            <person name="Walt D.R."/>
            <person name="Bodnar A.G."/>
        </authorList>
    </citation>
    <scope>NUCLEOTIDE SEQUENCE</scope>
    <source>
        <strain evidence="8">GMGI-L3</strain>
    </source>
</reference>
<comment type="similarity">
    <text evidence="1">Belongs to the protein kinase superfamily. CAMK Ser/Thr protein kinase family.</text>
</comment>
<evidence type="ECO:0000256" key="1">
    <source>
        <dbReference type="ARBA" id="ARBA00006692"/>
    </source>
</evidence>
<proteinExistence type="inferred from homology"/>
<dbReference type="EMBL" id="JAHLQT010043016">
    <property type="protein sequence ID" value="KAG7155143.1"/>
    <property type="molecule type" value="Genomic_DNA"/>
</dbReference>
<dbReference type="InterPro" id="IPR036892">
    <property type="entry name" value="L27_dom_sf"/>
</dbReference>
<dbReference type="InterPro" id="IPR011009">
    <property type="entry name" value="Kinase-like_dom_sf"/>
</dbReference>
<name>A0A8J5JIU8_HOMAM</name>
<dbReference type="InterPro" id="IPR000719">
    <property type="entry name" value="Prot_kinase_dom"/>
</dbReference>
<organism evidence="8 9">
    <name type="scientific">Homarus americanus</name>
    <name type="common">American lobster</name>
    <dbReference type="NCBI Taxonomy" id="6706"/>
    <lineage>
        <taxon>Eukaryota</taxon>
        <taxon>Metazoa</taxon>
        <taxon>Ecdysozoa</taxon>
        <taxon>Arthropoda</taxon>
        <taxon>Crustacea</taxon>
        <taxon>Multicrustacea</taxon>
        <taxon>Malacostraca</taxon>
        <taxon>Eumalacostraca</taxon>
        <taxon>Eucarida</taxon>
        <taxon>Decapoda</taxon>
        <taxon>Pleocyemata</taxon>
        <taxon>Astacidea</taxon>
        <taxon>Nephropoidea</taxon>
        <taxon>Nephropidae</taxon>
        <taxon>Homarus</taxon>
    </lineage>
</organism>
<dbReference type="SMART" id="SM00220">
    <property type="entry name" value="S_TKc"/>
    <property type="match status" value="1"/>
</dbReference>
<evidence type="ECO:0000256" key="3">
    <source>
        <dbReference type="ARBA" id="ARBA00022679"/>
    </source>
</evidence>
<dbReference type="Gene3D" id="1.10.510.10">
    <property type="entry name" value="Transferase(Phosphotransferase) domain 1"/>
    <property type="match status" value="1"/>
</dbReference>
<evidence type="ECO:0000259" key="7">
    <source>
        <dbReference type="PROSITE" id="PS50011"/>
    </source>
</evidence>
<gene>
    <name evidence="8" type="primary">Cask-L2</name>
    <name evidence="8" type="ORF">Hamer_G020438</name>
</gene>
<sequence>MGRIGTPHFMSPEVVERQPYGKPVDVWSAGVLLHILLSGTLPFYGTKERLYDSICQAKLHLNTPTWESISDHAKDLVRRMLTFDPNERITVKEALNHRWIKDRDKYASRSHLHSTVEEMRKMNARRKLKGAVLAAVSSPRWTSFYSDPTLDPYPELPADDDVCSTGVISGPMLPPGAVSVVLDSLDDIQCLQECPVKDRDFLLSVLEDTQLHALLDDAAHLFFAGLFISSYRTLNTNFCRLLVTCWFTLTRGEAGDVEETEHISGPLGHLTRIRVL</sequence>
<keyword evidence="5" id="KW-0418">Kinase</keyword>
<keyword evidence="3" id="KW-0808">Transferase</keyword>
<dbReference type="PROSITE" id="PS50011">
    <property type="entry name" value="PROTEIN_KINASE_DOM"/>
    <property type="match status" value="1"/>
</dbReference>
<keyword evidence="4" id="KW-0547">Nucleotide-binding</keyword>
<keyword evidence="2" id="KW-0723">Serine/threonine-protein kinase</keyword>
<evidence type="ECO:0000313" key="9">
    <source>
        <dbReference type="Proteomes" id="UP000747542"/>
    </source>
</evidence>
<dbReference type="GO" id="GO:0005524">
    <property type="term" value="F:ATP binding"/>
    <property type="evidence" value="ECO:0007669"/>
    <property type="project" value="UniProtKB-KW"/>
</dbReference>
<protein>
    <submittedName>
        <fullName evidence="8">Peripheral plasma membrane protein CASK-like 2</fullName>
    </submittedName>
</protein>
<dbReference type="InterPro" id="IPR050205">
    <property type="entry name" value="CDPK_Ser/Thr_kinases"/>
</dbReference>
<dbReference type="Proteomes" id="UP000747542">
    <property type="component" value="Unassembled WGS sequence"/>
</dbReference>
<dbReference type="AlphaFoldDB" id="A0A8J5JIU8"/>
<evidence type="ECO:0000256" key="4">
    <source>
        <dbReference type="ARBA" id="ARBA00022741"/>
    </source>
</evidence>
<accession>A0A8J5JIU8</accession>
<keyword evidence="9" id="KW-1185">Reference proteome</keyword>
<dbReference type="Gene3D" id="1.10.287.650">
    <property type="entry name" value="L27 domain"/>
    <property type="match status" value="1"/>
</dbReference>
<dbReference type="Pfam" id="PF00069">
    <property type="entry name" value="Pkinase"/>
    <property type="match status" value="1"/>
</dbReference>
<evidence type="ECO:0000256" key="6">
    <source>
        <dbReference type="ARBA" id="ARBA00022840"/>
    </source>
</evidence>
<evidence type="ECO:0000256" key="2">
    <source>
        <dbReference type="ARBA" id="ARBA00022527"/>
    </source>
</evidence>
<dbReference type="GO" id="GO:0004674">
    <property type="term" value="F:protein serine/threonine kinase activity"/>
    <property type="evidence" value="ECO:0007669"/>
    <property type="project" value="UniProtKB-KW"/>
</dbReference>
<dbReference type="SUPFAM" id="SSF56112">
    <property type="entry name" value="Protein kinase-like (PK-like)"/>
    <property type="match status" value="1"/>
</dbReference>
<keyword evidence="6" id="KW-0067">ATP-binding</keyword>
<dbReference type="SUPFAM" id="SSF101288">
    <property type="entry name" value="L27 domain"/>
    <property type="match status" value="1"/>
</dbReference>
<dbReference type="PANTHER" id="PTHR24349">
    <property type="entry name" value="SERINE/THREONINE-PROTEIN KINASE"/>
    <property type="match status" value="1"/>
</dbReference>
<dbReference type="Gene3D" id="6.10.140.620">
    <property type="match status" value="1"/>
</dbReference>
<evidence type="ECO:0000313" key="8">
    <source>
        <dbReference type="EMBL" id="KAG7155143.1"/>
    </source>
</evidence>